<dbReference type="Pfam" id="PF01266">
    <property type="entry name" value="DAO"/>
    <property type="match status" value="1"/>
</dbReference>
<evidence type="ECO:0000256" key="6">
    <source>
        <dbReference type="ARBA" id="ARBA00022694"/>
    </source>
</evidence>
<evidence type="ECO:0000256" key="5">
    <source>
        <dbReference type="ARBA" id="ARBA00022691"/>
    </source>
</evidence>
<proteinExistence type="predicted"/>
<feature type="domain" description="FAD dependent oxidoreductase" evidence="10">
    <location>
        <begin position="218"/>
        <end position="573"/>
    </location>
</feature>
<keyword evidence="12" id="KW-1185">Reference proteome</keyword>
<dbReference type="Gene3D" id="3.50.50.60">
    <property type="entry name" value="FAD/NAD(P)-binding domain"/>
    <property type="match status" value="1"/>
</dbReference>
<evidence type="ECO:0000256" key="2">
    <source>
        <dbReference type="ARBA" id="ARBA00022603"/>
    </source>
</evidence>
<keyword evidence="7" id="KW-0274">FAD</keyword>
<dbReference type="Gene3D" id="3.40.50.150">
    <property type="entry name" value="Vaccinia Virus protein VP39"/>
    <property type="match status" value="1"/>
</dbReference>
<keyword evidence="2" id="KW-0489">Methyltransferase</keyword>
<evidence type="ECO:0000256" key="4">
    <source>
        <dbReference type="ARBA" id="ARBA00022679"/>
    </source>
</evidence>
<dbReference type="PANTHER" id="PTHR13847:SF283">
    <property type="entry name" value="TRNA 5-METHYLAMINOMETHYL-2-THIOURIDINE BIOSYNTHESIS BIFUNCTIONAL PROTEIN MNMC"/>
    <property type="match status" value="1"/>
</dbReference>
<evidence type="ECO:0000256" key="3">
    <source>
        <dbReference type="ARBA" id="ARBA00022630"/>
    </source>
</evidence>
<dbReference type="PANTHER" id="PTHR13847">
    <property type="entry name" value="SARCOSINE DEHYDROGENASE-RELATED"/>
    <property type="match status" value="1"/>
</dbReference>
<dbReference type="InterPro" id="IPR006076">
    <property type="entry name" value="FAD-dep_OxRdtase"/>
</dbReference>
<evidence type="ECO:0000313" key="11">
    <source>
        <dbReference type="EMBL" id="TDP74480.1"/>
    </source>
</evidence>
<dbReference type="GO" id="GO:0008033">
    <property type="term" value="P:tRNA processing"/>
    <property type="evidence" value="ECO:0007669"/>
    <property type="project" value="UniProtKB-KW"/>
</dbReference>
<evidence type="ECO:0000256" key="9">
    <source>
        <dbReference type="ARBA" id="ARBA00023268"/>
    </source>
</evidence>
<dbReference type="InParanoid" id="A0A4R6QS76"/>
<evidence type="ECO:0000313" key="12">
    <source>
        <dbReference type="Proteomes" id="UP000295361"/>
    </source>
</evidence>
<evidence type="ECO:0000256" key="7">
    <source>
        <dbReference type="ARBA" id="ARBA00022827"/>
    </source>
</evidence>
<keyword evidence="8" id="KW-0560">Oxidoreductase</keyword>
<keyword evidence="6" id="KW-0819">tRNA processing</keyword>
<keyword evidence="3" id="KW-0285">Flavoprotein</keyword>
<keyword evidence="4" id="KW-0808">Transferase</keyword>
<sequence length="604" mass="64984">MKTHAIRPGTLDQTDRPLTCTAEQALRGSELPGRWARRERFVWLATGFGRGEQFLAAWQVWKADPLRCERLVFIAIEDRPLSRSELAQAGAPDLARQLHAAWPPLTHNLHRLSFEQGRVQLLLAFGEVAPWLAELVASVDAFVLAEAGGRDRYRLKSLAKLAAPGATLVMPGRNDALLTQAGFELRHNDGLTMARYQPRFIAQRPAARTPVAPGARQAVVLGAGLAGCAAAWALAEQGLEVRMFDQGAAIAQAGSGNAVGLFHGTLNPDDGLHARFNRAAALELRRILPALPLPWRIDGLLRTESTRDLAQMQALLADLGLPADYVQALDARQAGAHSGLPHQGPAWYYPGGGALSPPSLARAFVEAAPAGRVRFCSGQAIRQLRRAGDGWQLLDEDGRVLAETPLLVISTGTGSLNLLQTQGWPLRLQRGQITHLPTSTPGLRMPSIPVAGTGYVVTDQAGDVWCGATAQDHDLDPSLRETDHEHNIAQLMRLSNAEIEVVQLNLLQGRVGWRVIAEDRLPLVGALPDLAALEARRDQPRFIARQPGLLVATGMASRGITWAALSGQVLASLATGAPCPVEASLLDAIDPARFDARRARGQAA</sequence>
<evidence type="ECO:0000256" key="8">
    <source>
        <dbReference type="ARBA" id="ARBA00023002"/>
    </source>
</evidence>
<evidence type="ECO:0000256" key="1">
    <source>
        <dbReference type="ARBA" id="ARBA00022490"/>
    </source>
</evidence>
<protein>
    <submittedName>
        <fullName evidence="11">tRNA 5-methylaminomethyl-2-thiouridine biosynthesis bifunctional protein</fullName>
    </submittedName>
</protein>
<dbReference type="EMBL" id="SNXS01000001">
    <property type="protein sequence ID" value="TDP74480.1"/>
    <property type="molecule type" value="Genomic_DNA"/>
</dbReference>
<dbReference type="FunCoup" id="A0A4R6QS76">
    <property type="interactions" value="86"/>
</dbReference>
<dbReference type="GO" id="GO:0005737">
    <property type="term" value="C:cytoplasm"/>
    <property type="evidence" value="ECO:0007669"/>
    <property type="project" value="TreeGrafter"/>
</dbReference>
<evidence type="ECO:0000259" key="10">
    <source>
        <dbReference type="Pfam" id="PF01266"/>
    </source>
</evidence>
<accession>A0A4R6QS76</accession>
<dbReference type="GO" id="GO:0032259">
    <property type="term" value="P:methylation"/>
    <property type="evidence" value="ECO:0007669"/>
    <property type="project" value="UniProtKB-KW"/>
</dbReference>
<dbReference type="SUPFAM" id="SSF51905">
    <property type="entry name" value="FAD/NAD(P)-binding domain"/>
    <property type="match status" value="1"/>
</dbReference>
<comment type="caution">
    <text evidence="11">The sequence shown here is derived from an EMBL/GenBank/DDBJ whole genome shotgun (WGS) entry which is preliminary data.</text>
</comment>
<dbReference type="Gene3D" id="3.30.9.10">
    <property type="entry name" value="D-Amino Acid Oxidase, subunit A, domain 2"/>
    <property type="match status" value="1"/>
</dbReference>
<keyword evidence="9" id="KW-0511">Multifunctional enzyme</keyword>
<dbReference type="Proteomes" id="UP000295361">
    <property type="component" value="Unassembled WGS sequence"/>
</dbReference>
<dbReference type="InterPro" id="IPR029063">
    <property type="entry name" value="SAM-dependent_MTases_sf"/>
</dbReference>
<dbReference type="SUPFAM" id="SSF54373">
    <property type="entry name" value="FAD-linked reductases, C-terminal domain"/>
    <property type="match status" value="1"/>
</dbReference>
<organism evidence="11 12">
    <name type="scientific">Roseateles toxinivorans</name>
    <dbReference type="NCBI Taxonomy" id="270368"/>
    <lineage>
        <taxon>Bacteria</taxon>
        <taxon>Pseudomonadati</taxon>
        <taxon>Pseudomonadota</taxon>
        <taxon>Betaproteobacteria</taxon>
        <taxon>Burkholderiales</taxon>
        <taxon>Sphaerotilaceae</taxon>
        <taxon>Roseateles</taxon>
    </lineage>
</organism>
<dbReference type="AlphaFoldDB" id="A0A4R6QS76"/>
<dbReference type="InterPro" id="IPR017610">
    <property type="entry name" value="tRNA_S-uridine_synth_MnmC_C"/>
</dbReference>
<dbReference type="OrthoDB" id="9786494at2"/>
<dbReference type="GO" id="GO:0008168">
    <property type="term" value="F:methyltransferase activity"/>
    <property type="evidence" value="ECO:0007669"/>
    <property type="project" value="UniProtKB-KW"/>
</dbReference>
<keyword evidence="1" id="KW-0963">Cytoplasm</keyword>
<dbReference type="NCBIfam" id="TIGR03197">
    <property type="entry name" value="MnmC_Cterm"/>
    <property type="match status" value="1"/>
</dbReference>
<reference evidence="11 12" key="1">
    <citation type="submission" date="2019-03" db="EMBL/GenBank/DDBJ databases">
        <title>Genomic Encyclopedia of Type Strains, Phase IV (KMG-IV): sequencing the most valuable type-strain genomes for metagenomic binning, comparative biology and taxonomic classification.</title>
        <authorList>
            <person name="Goeker M."/>
        </authorList>
    </citation>
    <scope>NUCLEOTIDE SEQUENCE [LARGE SCALE GENOMIC DNA]</scope>
    <source>
        <strain evidence="11 12">DSM 16998</strain>
    </source>
</reference>
<dbReference type="InterPro" id="IPR036188">
    <property type="entry name" value="FAD/NAD-bd_sf"/>
</dbReference>
<name>A0A4R6QS76_9BURK</name>
<keyword evidence="5" id="KW-0949">S-adenosyl-L-methionine</keyword>
<dbReference type="RefSeq" id="WP_133699100.1">
    <property type="nucleotide sequence ID" value="NZ_SNXS01000001.1"/>
</dbReference>
<dbReference type="GO" id="GO:0016645">
    <property type="term" value="F:oxidoreductase activity, acting on the CH-NH group of donors"/>
    <property type="evidence" value="ECO:0007669"/>
    <property type="project" value="InterPro"/>
</dbReference>
<gene>
    <name evidence="11" type="ORF">DES47_101539</name>
</gene>